<evidence type="ECO:0000313" key="2">
    <source>
        <dbReference type="Proteomes" id="UP001305779"/>
    </source>
</evidence>
<comment type="caution">
    <text evidence="1">The sequence shown here is derived from an EMBL/GenBank/DDBJ whole genome shotgun (WGS) entry which is preliminary data.</text>
</comment>
<sequence>MDQSLAGDLLHSTASPSEATGVQVFRLMDLPPELREEVYYHASPSFPPLETSKPDIARVPTIAQLSRQTRKEALAVFYRNRDIHMRLHTDTDILSATGWLDSCAKNAELSHKITISGRFTAVSSFTLVISCQKRDPQFTVNVQSSVEEDRRSIVKHARNAVAVMKEEVSNYLENKTSWRPEDRRGRLTVGEMRSIVNIVRKVAGCG</sequence>
<protein>
    <submittedName>
        <fullName evidence="1">Uncharacterized protein</fullName>
    </submittedName>
</protein>
<keyword evidence="2" id="KW-1185">Reference proteome</keyword>
<dbReference type="Proteomes" id="UP001305779">
    <property type="component" value="Unassembled WGS sequence"/>
</dbReference>
<gene>
    <name evidence="1" type="ORF">PRZ48_005005</name>
</gene>
<proteinExistence type="predicted"/>
<name>A0ABR0ESI1_ZASCE</name>
<organism evidence="1 2">
    <name type="scientific">Zasmidium cellare</name>
    <name type="common">Wine cellar mold</name>
    <name type="synonym">Racodium cellare</name>
    <dbReference type="NCBI Taxonomy" id="395010"/>
    <lineage>
        <taxon>Eukaryota</taxon>
        <taxon>Fungi</taxon>
        <taxon>Dikarya</taxon>
        <taxon>Ascomycota</taxon>
        <taxon>Pezizomycotina</taxon>
        <taxon>Dothideomycetes</taxon>
        <taxon>Dothideomycetidae</taxon>
        <taxon>Mycosphaerellales</taxon>
        <taxon>Mycosphaerellaceae</taxon>
        <taxon>Zasmidium</taxon>
    </lineage>
</organism>
<dbReference type="EMBL" id="JAXOVC010000003">
    <property type="protein sequence ID" value="KAK4504090.1"/>
    <property type="molecule type" value="Genomic_DNA"/>
</dbReference>
<accession>A0ABR0ESI1</accession>
<evidence type="ECO:0000313" key="1">
    <source>
        <dbReference type="EMBL" id="KAK4504090.1"/>
    </source>
</evidence>
<reference evidence="1 2" key="1">
    <citation type="journal article" date="2023" name="G3 (Bethesda)">
        <title>A chromosome-level genome assembly of Zasmidium syzygii isolated from banana leaves.</title>
        <authorList>
            <person name="van Westerhoven A.C."/>
            <person name="Mehrabi R."/>
            <person name="Talebi R."/>
            <person name="Steentjes M.B.F."/>
            <person name="Corcolon B."/>
            <person name="Chong P.A."/>
            <person name="Kema G.H.J."/>
            <person name="Seidl M.F."/>
        </authorList>
    </citation>
    <scope>NUCLEOTIDE SEQUENCE [LARGE SCALE GENOMIC DNA]</scope>
    <source>
        <strain evidence="1 2">P124</strain>
    </source>
</reference>